<dbReference type="RefSeq" id="WP_108129329.1">
    <property type="nucleotide sequence ID" value="NZ_QBKP01000008.1"/>
</dbReference>
<evidence type="ECO:0000313" key="1">
    <source>
        <dbReference type="EMBL" id="PTX49059.1"/>
    </source>
</evidence>
<accession>A0A2T6AZ30</accession>
<evidence type="ECO:0000313" key="2">
    <source>
        <dbReference type="Proteomes" id="UP000244224"/>
    </source>
</evidence>
<proteinExistence type="predicted"/>
<reference evidence="1 2" key="1">
    <citation type="submission" date="2018-04" db="EMBL/GenBank/DDBJ databases">
        <title>Genomic Encyclopedia of Archaeal and Bacterial Type Strains, Phase II (KMG-II): from individual species to whole genera.</title>
        <authorList>
            <person name="Goeker M."/>
        </authorList>
    </citation>
    <scope>NUCLEOTIDE SEQUENCE [LARGE SCALE GENOMIC DNA]</scope>
    <source>
        <strain evidence="1 2">DSM 21823</strain>
    </source>
</reference>
<name>A0A2T6AZ30_9RHOB</name>
<dbReference type="EMBL" id="QBKP01000008">
    <property type="protein sequence ID" value="PTX49059.1"/>
    <property type="molecule type" value="Genomic_DNA"/>
</dbReference>
<keyword evidence="2" id="KW-1185">Reference proteome</keyword>
<gene>
    <name evidence="1" type="ORF">C8N34_108169</name>
</gene>
<dbReference type="AlphaFoldDB" id="A0A2T6AZ30"/>
<protein>
    <submittedName>
        <fullName evidence="1">Uncharacterized protein</fullName>
    </submittedName>
</protein>
<organism evidence="1 2">
    <name type="scientific">Gemmobacter caeni</name>
    <dbReference type="NCBI Taxonomy" id="589035"/>
    <lineage>
        <taxon>Bacteria</taxon>
        <taxon>Pseudomonadati</taxon>
        <taxon>Pseudomonadota</taxon>
        <taxon>Alphaproteobacteria</taxon>
        <taxon>Rhodobacterales</taxon>
        <taxon>Paracoccaceae</taxon>
        <taxon>Gemmobacter</taxon>
    </lineage>
</organism>
<dbReference type="Proteomes" id="UP000244224">
    <property type="component" value="Unassembled WGS sequence"/>
</dbReference>
<sequence length="85" mass="9089">MWGLRKQASLLIEAGHLNAGSYTVGMILDEARIVQERLNARTALNADLMHLAISATPTEYNKAGVALAKSAAKALKDTLKKLRGG</sequence>
<comment type="caution">
    <text evidence="1">The sequence shown here is derived from an EMBL/GenBank/DDBJ whole genome shotgun (WGS) entry which is preliminary data.</text>
</comment>